<reference evidence="1 2" key="1">
    <citation type="submission" date="2015-12" db="EMBL/GenBank/DDBJ databases">
        <title>Draft genome of the nematode, Onchocerca flexuosa.</title>
        <authorList>
            <person name="Mitreva M."/>
        </authorList>
    </citation>
    <scope>NUCLEOTIDE SEQUENCE [LARGE SCALE GENOMIC DNA]</scope>
    <source>
        <strain evidence="1">Red Deer</strain>
    </source>
</reference>
<name>A0A238C443_9BILA</name>
<dbReference type="EMBL" id="KZ269980">
    <property type="protein sequence ID" value="OZC11678.1"/>
    <property type="molecule type" value="Genomic_DNA"/>
</dbReference>
<evidence type="ECO:0000313" key="1">
    <source>
        <dbReference type="EMBL" id="OZC11678.1"/>
    </source>
</evidence>
<evidence type="ECO:0000313" key="2">
    <source>
        <dbReference type="Proteomes" id="UP000242913"/>
    </source>
</evidence>
<proteinExistence type="predicted"/>
<protein>
    <submittedName>
        <fullName evidence="1">Uncharacterized protein</fullName>
    </submittedName>
</protein>
<accession>A0A238C443</accession>
<dbReference type="AlphaFoldDB" id="A0A238C443"/>
<keyword evidence="2" id="KW-1185">Reference proteome</keyword>
<organism evidence="1 2">
    <name type="scientific">Onchocerca flexuosa</name>
    <dbReference type="NCBI Taxonomy" id="387005"/>
    <lineage>
        <taxon>Eukaryota</taxon>
        <taxon>Metazoa</taxon>
        <taxon>Ecdysozoa</taxon>
        <taxon>Nematoda</taxon>
        <taxon>Chromadorea</taxon>
        <taxon>Rhabditida</taxon>
        <taxon>Spirurina</taxon>
        <taxon>Spiruromorpha</taxon>
        <taxon>Filarioidea</taxon>
        <taxon>Onchocercidae</taxon>
        <taxon>Onchocerca</taxon>
    </lineage>
</organism>
<dbReference type="OrthoDB" id="5815335at2759"/>
<gene>
    <name evidence="1" type="ORF">X798_01541</name>
</gene>
<sequence>MQNNEQEMMPRPRKDFGTPRAMTFVKSNHFDSPFRSPYASPIFPHNTTMSSPYSRHSSLYQHQKRPYCHMSTPTYSVNSLTSGQYSPNWRGPSKAYSPYIYKNPQNMVDVSYLIQEYSGFSSTIPPDNRRDSRMNSGANEQFNVNEYVIPSMTANPWAKKSIFKVRRLQNSELMIEAKSTCLDFRNFKNIVDN</sequence>
<dbReference type="Proteomes" id="UP000242913">
    <property type="component" value="Unassembled WGS sequence"/>
</dbReference>